<name>A0AA36HQM6_9DINO</name>
<dbReference type="Proteomes" id="UP001178507">
    <property type="component" value="Unassembled WGS sequence"/>
</dbReference>
<sequence>MASDSGKDGPATESKNPLEGLADAWESCGKVRRRALDTQALLTWTSAKTVGICNMKSLKLNVPVMIQALKTWCPKARNKKTLPVDFVKLEVKNFRSKMQLQDNLALVHCEGHAIKAFVTLMIRRHDGSKRREAFQH</sequence>
<proteinExistence type="predicted"/>
<dbReference type="EMBL" id="CAUJNA010000180">
    <property type="protein sequence ID" value="CAJ1373236.1"/>
    <property type="molecule type" value="Genomic_DNA"/>
</dbReference>
<dbReference type="AlphaFoldDB" id="A0AA36HQM6"/>
<keyword evidence="2" id="KW-1185">Reference proteome</keyword>
<evidence type="ECO:0000313" key="2">
    <source>
        <dbReference type="Proteomes" id="UP001178507"/>
    </source>
</evidence>
<reference evidence="1" key="1">
    <citation type="submission" date="2023-08" db="EMBL/GenBank/DDBJ databases">
        <authorList>
            <person name="Chen Y."/>
            <person name="Shah S."/>
            <person name="Dougan E. K."/>
            <person name="Thang M."/>
            <person name="Chan C."/>
        </authorList>
    </citation>
    <scope>NUCLEOTIDE SEQUENCE</scope>
</reference>
<protein>
    <submittedName>
        <fullName evidence="1">Uncharacterized protein</fullName>
    </submittedName>
</protein>
<comment type="caution">
    <text evidence="1">The sequence shown here is derived from an EMBL/GenBank/DDBJ whole genome shotgun (WGS) entry which is preliminary data.</text>
</comment>
<gene>
    <name evidence="1" type="ORF">EVOR1521_LOCUS3117</name>
</gene>
<accession>A0AA36HQM6</accession>
<evidence type="ECO:0000313" key="1">
    <source>
        <dbReference type="EMBL" id="CAJ1373236.1"/>
    </source>
</evidence>
<organism evidence="1 2">
    <name type="scientific">Effrenium voratum</name>
    <dbReference type="NCBI Taxonomy" id="2562239"/>
    <lineage>
        <taxon>Eukaryota</taxon>
        <taxon>Sar</taxon>
        <taxon>Alveolata</taxon>
        <taxon>Dinophyceae</taxon>
        <taxon>Suessiales</taxon>
        <taxon>Symbiodiniaceae</taxon>
        <taxon>Effrenium</taxon>
    </lineage>
</organism>